<name>A0A4C1WKR0_EUMVA</name>
<dbReference type="Proteomes" id="UP000299102">
    <property type="component" value="Unassembled WGS sequence"/>
</dbReference>
<sequence length="101" mass="11636">MVPSMSRICRKVMLIESSRRSRTITPQQRRTARYSEATLARLFERAAARRPPRAARLPPQWRRSRSCQRPLNVTSANSARRWPRRAARPPAHPTRPPAAAL</sequence>
<protein>
    <submittedName>
        <fullName evidence="2">Uncharacterized protein</fullName>
    </submittedName>
</protein>
<organism evidence="2 3">
    <name type="scientific">Eumeta variegata</name>
    <name type="common">Bagworm moth</name>
    <name type="synonym">Eumeta japonica</name>
    <dbReference type="NCBI Taxonomy" id="151549"/>
    <lineage>
        <taxon>Eukaryota</taxon>
        <taxon>Metazoa</taxon>
        <taxon>Ecdysozoa</taxon>
        <taxon>Arthropoda</taxon>
        <taxon>Hexapoda</taxon>
        <taxon>Insecta</taxon>
        <taxon>Pterygota</taxon>
        <taxon>Neoptera</taxon>
        <taxon>Endopterygota</taxon>
        <taxon>Lepidoptera</taxon>
        <taxon>Glossata</taxon>
        <taxon>Ditrysia</taxon>
        <taxon>Tineoidea</taxon>
        <taxon>Psychidae</taxon>
        <taxon>Oiketicinae</taxon>
        <taxon>Eumeta</taxon>
    </lineage>
</organism>
<keyword evidence="3" id="KW-1185">Reference proteome</keyword>
<feature type="compositionally biased region" description="Polar residues" evidence="1">
    <location>
        <begin position="67"/>
        <end position="78"/>
    </location>
</feature>
<reference evidence="2 3" key="1">
    <citation type="journal article" date="2019" name="Commun. Biol.">
        <title>The bagworm genome reveals a unique fibroin gene that provides high tensile strength.</title>
        <authorList>
            <person name="Kono N."/>
            <person name="Nakamura H."/>
            <person name="Ohtoshi R."/>
            <person name="Tomita M."/>
            <person name="Numata K."/>
            <person name="Arakawa K."/>
        </authorList>
    </citation>
    <scope>NUCLEOTIDE SEQUENCE [LARGE SCALE GENOMIC DNA]</scope>
</reference>
<evidence type="ECO:0000313" key="3">
    <source>
        <dbReference type="Proteomes" id="UP000299102"/>
    </source>
</evidence>
<dbReference type="AlphaFoldDB" id="A0A4C1WKR0"/>
<evidence type="ECO:0000313" key="2">
    <source>
        <dbReference type="EMBL" id="GBP51072.1"/>
    </source>
</evidence>
<dbReference type="EMBL" id="BGZK01000573">
    <property type="protein sequence ID" value="GBP51072.1"/>
    <property type="molecule type" value="Genomic_DNA"/>
</dbReference>
<accession>A0A4C1WKR0</accession>
<feature type="compositionally biased region" description="Pro residues" evidence="1">
    <location>
        <begin position="90"/>
        <end position="101"/>
    </location>
</feature>
<gene>
    <name evidence="2" type="ORF">EVAR_87649_1</name>
</gene>
<proteinExistence type="predicted"/>
<evidence type="ECO:0000256" key="1">
    <source>
        <dbReference type="SAM" id="MobiDB-lite"/>
    </source>
</evidence>
<comment type="caution">
    <text evidence="2">The sequence shown here is derived from an EMBL/GenBank/DDBJ whole genome shotgun (WGS) entry which is preliminary data.</text>
</comment>
<feature type="region of interest" description="Disordered" evidence="1">
    <location>
        <begin position="48"/>
        <end position="101"/>
    </location>
</feature>